<dbReference type="EMBL" id="JAOYFB010000004">
    <property type="protein sequence ID" value="KAK4014145.1"/>
    <property type="molecule type" value="Genomic_DNA"/>
</dbReference>
<dbReference type="Proteomes" id="UP001234178">
    <property type="component" value="Unassembled WGS sequence"/>
</dbReference>
<accession>A0ABQ9ZMG8</accession>
<gene>
    <name evidence="1" type="ORF">OUZ56_026685</name>
</gene>
<evidence type="ECO:0000313" key="1">
    <source>
        <dbReference type="EMBL" id="KAK4014145.1"/>
    </source>
</evidence>
<sequence length="96" mass="10478">MSPSSIRERTTSSNIQLTVTTVVVLSQYPSSSGSWLNIHLFSDFIIGLSLHRLDCLIISHSTAVVSMAIVPAMVTGRLDLEIGEVRLRLACCSRMS</sequence>
<proteinExistence type="predicted"/>
<evidence type="ECO:0000313" key="2">
    <source>
        <dbReference type="Proteomes" id="UP001234178"/>
    </source>
</evidence>
<reference evidence="1 2" key="1">
    <citation type="journal article" date="2023" name="Nucleic Acids Res.">
        <title>The hologenome of Daphnia magna reveals possible DNA methylation and microbiome-mediated evolution of the host genome.</title>
        <authorList>
            <person name="Chaturvedi A."/>
            <person name="Li X."/>
            <person name="Dhandapani V."/>
            <person name="Marshall H."/>
            <person name="Kissane S."/>
            <person name="Cuenca-Cambronero M."/>
            <person name="Asole G."/>
            <person name="Calvet F."/>
            <person name="Ruiz-Romero M."/>
            <person name="Marangio P."/>
            <person name="Guigo R."/>
            <person name="Rago D."/>
            <person name="Mirbahai L."/>
            <person name="Eastwood N."/>
            <person name="Colbourne J.K."/>
            <person name="Zhou J."/>
            <person name="Mallon E."/>
            <person name="Orsini L."/>
        </authorList>
    </citation>
    <scope>NUCLEOTIDE SEQUENCE [LARGE SCALE GENOMIC DNA]</scope>
    <source>
        <strain evidence="1">LRV0_1</strain>
    </source>
</reference>
<keyword evidence="2" id="KW-1185">Reference proteome</keyword>
<protein>
    <submittedName>
        <fullName evidence="1">Uncharacterized protein</fullName>
    </submittedName>
</protein>
<name>A0ABQ9ZMG8_9CRUS</name>
<comment type="caution">
    <text evidence="1">The sequence shown here is derived from an EMBL/GenBank/DDBJ whole genome shotgun (WGS) entry which is preliminary data.</text>
</comment>
<organism evidence="1 2">
    <name type="scientific">Daphnia magna</name>
    <dbReference type="NCBI Taxonomy" id="35525"/>
    <lineage>
        <taxon>Eukaryota</taxon>
        <taxon>Metazoa</taxon>
        <taxon>Ecdysozoa</taxon>
        <taxon>Arthropoda</taxon>
        <taxon>Crustacea</taxon>
        <taxon>Branchiopoda</taxon>
        <taxon>Diplostraca</taxon>
        <taxon>Cladocera</taxon>
        <taxon>Anomopoda</taxon>
        <taxon>Daphniidae</taxon>
        <taxon>Daphnia</taxon>
    </lineage>
</organism>